<dbReference type="InterPro" id="IPR050458">
    <property type="entry name" value="LolB"/>
</dbReference>
<accession>A0A919QA79</accession>
<evidence type="ECO:0000313" key="2">
    <source>
        <dbReference type="EMBL" id="GIH24039.1"/>
    </source>
</evidence>
<proteinExistence type="predicted"/>
<feature type="compositionally biased region" description="Gly residues" evidence="1">
    <location>
        <begin position="222"/>
        <end position="235"/>
    </location>
</feature>
<dbReference type="AlphaFoldDB" id="A0A919QA79"/>
<evidence type="ECO:0000256" key="1">
    <source>
        <dbReference type="SAM" id="MobiDB-lite"/>
    </source>
</evidence>
<feature type="compositionally biased region" description="Low complexity" evidence="1">
    <location>
        <begin position="731"/>
        <end position="746"/>
    </location>
</feature>
<dbReference type="Proteomes" id="UP000640052">
    <property type="component" value="Unassembled WGS sequence"/>
</dbReference>
<dbReference type="PANTHER" id="PTHR30634">
    <property type="entry name" value="OUTER MEMBRANE LOLAB LIPOPROTEIN INSERTION APPARATUS"/>
    <property type="match status" value="1"/>
</dbReference>
<dbReference type="EMBL" id="BOOA01000015">
    <property type="protein sequence ID" value="GIH24039.1"/>
    <property type="molecule type" value="Genomic_DNA"/>
</dbReference>
<name>A0A919QA79_9ACTN</name>
<protein>
    <submittedName>
        <fullName evidence="2">Uncharacterized protein</fullName>
    </submittedName>
</protein>
<comment type="caution">
    <text evidence="2">The sequence shown here is derived from an EMBL/GenBank/DDBJ whole genome shotgun (WGS) entry which is preliminary data.</text>
</comment>
<feature type="region of interest" description="Disordered" evidence="1">
    <location>
        <begin position="720"/>
        <end position="784"/>
    </location>
</feature>
<dbReference type="InterPro" id="IPR043737">
    <property type="entry name" value="DUF5682"/>
</dbReference>
<reference evidence="2" key="1">
    <citation type="submission" date="2021-01" db="EMBL/GenBank/DDBJ databases">
        <title>Whole genome shotgun sequence of Acrocarpospora phusangensis NBRC 108782.</title>
        <authorList>
            <person name="Komaki H."/>
            <person name="Tamura T."/>
        </authorList>
    </citation>
    <scope>NUCLEOTIDE SEQUENCE</scope>
    <source>
        <strain evidence="2">NBRC 108782</strain>
    </source>
</reference>
<evidence type="ECO:0000313" key="3">
    <source>
        <dbReference type="Proteomes" id="UP000640052"/>
    </source>
</evidence>
<dbReference type="PANTHER" id="PTHR30634:SF14">
    <property type="match status" value="1"/>
</dbReference>
<feature type="region of interest" description="Disordered" evidence="1">
    <location>
        <begin position="1"/>
        <end position="26"/>
    </location>
</feature>
<sequence length="952" mass="99566">MTSTGPAAMRAEPRTTDGSRVTAGRAEPFVTALRTAAGYAEAPGAELRDAEGQIARRVGVGSAESRATGSRAAAGRAEPRLTVLGVRHHGPGSARAVRAELERLSPGIVLIEGPPEADALVGLAADPDMEPPVALLAHVPGDPTKAAFWPFATFSPEWQALRYAAQAGIPARFCDLPAAHSLAMRSEQDDPADLEDGPAPGADPAGDEPDRDSGSSSDEQGLGSGPSGNRPGTGSGASPDGPESPGGPNPSGEAARAGFRGDPIGALAAAAGYDDPERWWEDAVEHRGDTPFEVIAEAMAAVREGYTPDEYEARREAYMRRTIRAAVKEGFTDIVVVCGAWHVPALTQASTAVADDRVLKGMPKVKAEMTWVPWTHGRLASWSGYGAGITSPGWYHHLFENPVQPIERWLTKAARVLREEGLPVSSAHVIESVRLANSLAVLRGRPLAGLAEVTEAARAVLCEGDELPVELIQRQLVVGESLGHVPDATPMVPLQRHLRDEQRRLRLKPEALSRDYDLDLRKPLDLDRSKLLHRLRVLGVPWGVPRETRGKGTFKESWTLEWHPEYDITLIEAAACGVTVPAAATTKIQEVAGPADTRSPGLPGAPTGEAGSVSLADLTGLVEQCLLADLPDALPHVLTAIGDRAALDHDVRHLMSALPALVRAQRYGDVRGTPAEGLGSIVTSLLARSCAGLSPAVTGLDDDTAREMVAQIDAVTTAVTLLDDPPPDPIPGATAGTSADSGAGPDVGASRGLGAGAEHAAREAATAEPVPGTVPEPATGSAVQSASEYDAASVGEYVSAVTPKSRWLAALRGVADRADAPGVIEGRVVRILFDAEIIDDADDRMARAMSLGHPPVRVAAWIEGFLSGGGLMLVHDARLLAMVDGWLTGLRGDAFVDVLPLLRRTFGAFAPPERRAIGSRVAAGATVPTEITYDAGQAAGAVQTVLAILGRA</sequence>
<gene>
    <name evidence="2" type="ORF">Aph01nite_23490</name>
</gene>
<organism evidence="2 3">
    <name type="scientific">Acrocarpospora phusangensis</name>
    <dbReference type="NCBI Taxonomy" id="1070424"/>
    <lineage>
        <taxon>Bacteria</taxon>
        <taxon>Bacillati</taxon>
        <taxon>Actinomycetota</taxon>
        <taxon>Actinomycetes</taxon>
        <taxon>Streptosporangiales</taxon>
        <taxon>Streptosporangiaceae</taxon>
        <taxon>Acrocarpospora</taxon>
    </lineage>
</organism>
<dbReference type="Pfam" id="PF18934">
    <property type="entry name" value="DUF5682"/>
    <property type="match status" value="1"/>
</dbReference>
<feature type="region of interest" description="Disordered" evidence="1">
    <location>
        <begin position="184"/>
        <end position="259"/>
    </location>
</feature>
<keyword evidence="3" id="KW-1185">Reference proteome</keyword>